<name>E8UB18_DEIML</name>
<dbReference type="Proteomes" id="UP000008635">
    <property type="component" value="Chromosome"/>
</dbReference>
<dbReference type="Gene3D" id="1.10.10.10">
    <property type="entry name" value="Winged helix-like DNA-binding domain superfamily/Winged helix DNA-binding domain"/>
    <property type="match status" value="1"/>
</dbReference>
<dbReference type="InterPro" id="IPR036388">
    <property type="entry name" value="WH-like_DNA-bd_sf"/>
</dbReference>
<evidence type="ECO:0000259" key="1">
    <source>
        <dbReference type="Pfam" id="PF03551"/>
    </source>
</evidence>
<proteinExistence type="predicted"/>
<dbReference type="PANTHER" id="PTHR33169">
    <property type="entry name" value="PADR-FAMILY TRANSCRIPTIONAL REGULATOR"/>
    <property type="match status" value="1"/>
</dbReference>
<sequence>MDPTLVRGNLDLVLLSILEGGERYGLDISKEANTRTDGYFQLNAGSLYPALHRLEKHGWIQSQERQPPRGGPSVRYYTLTDAGRAELHRKRSAYDTFHAALRALWS</sequence>
<accession>E8UB18</accession>
<dbReference type="InterPro" id="IPR052509">
    <property type="entry name" value="Metal_resp_DNA-bind_regulator"/>
</dbReference>
<dbReference type="STRING" id="709986.Deima_2624"/>
<dbReference type="InterPro" id="IPR005149">
    <property type="entry name" value="Tscrpt_reg_PadR_N"/>
</dbReference>
<dbReference type="eggNOG" id="COG1695">
    <property type="taxonomic scope" value="Bacteria"/>
</dbReference>
<organism evidence="2 3">
    <name type="scientific">Deinococcus maricopensis (strain DSM 21211 / LMG 22137 / NRRL B-23946 / LB-34)</name>
    <dbReference type="NCBI Taxonomy" id="709986"/>
    <lineage>
        <taxon>Bacteria</taxon>
        <taxon>Thermotogati</taxon>
        <taxon>Deinococcota</taxon>
        <taxon>Deinococci</taxon>
        <taxon>Deinococcales</taxon>
        <taxon>Deinococcaceae</taxon>
        <taxon>Deinococcus</taxon>
    </lineage>
</organism>
<dbReference type="KEGG" id="dmr:Deima_2624"/>
<protein>
    <submittedName>
        <fullName evidence="2">Transcriptional regulator, PadR-like family</fullName>
    </submittedName>
</protein>
<dbReference type="EMBL" id="CP002454">
    <property type="protein sequence ID" value="ADV68257.1"/>
    <property type="molecule type" value="Genomic_DNA"/>
</dbReference>
<feature type="domain" description="Transcription regulator PadR N-terminal" evidence="1">
    <location>
        <begin position="14"/>
        <end position="88"/>
    </location>
</feature>
<reference evidence="2 3" key="1">
    <citation type="journal article" date="2011" name="Stand. Genomic Sci.">
        <title>Complete genome sequence of Deinococcus maricopensis type strain (LB-34).</title>
        <authorList>
            <person name="Pukall R."/>
            <person name="Zeytun A."/>
            <person name="Lucas S."/>
            <person name="Lapidus A."/>
            <person name="Hammon N."/>
            <person name="Deshpande S."/>
            <person name="Nolan M."/>
            <person name="Cheng J.F."/>
            <person name="Pitluck S."/>
            <person name="Liolios K."/>
            <person name="Pagani I."/>
            <person name="Mikhailova N."/>
            <person name="Ivanova N."/>
            <person name="Mavromatis K."/>
            <person name="Pati A."/>
            <person name="Tapia R."/>
            <person name="Han C."/>
            <person name="Goodwin L."/>
            <person name="Chen A."/>
            <person name="Palaniappan K."/>
            <person name="Land M."/>
            <person name="Hauser L."/>
            <person name="Chang Y.J."/>
            <person name="Jeffries C.D."/>
            <person name="Brambilla E.M."/>
            <person name="Rohde M."/>
            <person name="Goker M."/>
            <person name="Detter J.C."/>
            <person name="Woyke T."/>
            <person name="Bristow J."/>
            <person name="Eisen J.A."/>
            <person name="Markowitz V."/>
            <person name="Hugenholtz P."/>
            <person name="Kyrpides N.C."/>
            <person name="Klenk H.P."/>
        </authorList>
    </citation>
    <scope>NUCLEOTIDE SEQUENCE [LARGE SCALE GENOMIC DNA]</scope>
    <source>
        <strain evidence="3">DSM 21211 / LMG 22137 / NRRL B-23946 / LB-34</strain>
    </source>
</reference>
<reference evidence="3" key="2">
    <citation type="submission" date="2011-01" db="EMBL/GenBank/DDBJ databases">
        <title>The complete genome of Deinococcus maricopensis DSM 21211.</title>
        <authorList>
            <consortium name="US DOE Joint Genome Institute (JGI-PGF)"/>
            <person name="Lucas S."/>
            <person name="Copeland A."/>
            <person name="Lapidus A."/>
            <person name="Goodwin L."/>
            <person name="Pitluck S."/>
            <person name="Kyrpides N."/>
            <person name="Mavromatis K."/>
            <person name="Pagani I."/>
            <person name="Ivanova N."/>
            <person name="Ovchinnikova G."/>
            <person name="Zeytun A."/>
            <person name="Detter J.C."/>
            <person name="Han C."/>
            <person name="Land M."/>
            <person name="Hauser L."/>
            <person name="Markowitz V."/>
            <person name="Cheng J.-F."/>
            <person name="Hugenholtz P."/>
            <person name="Woyke T."/>
            <person name="Wu D."/>
            <person name="Pukall R."/>
            <person name="Gehrich-Schroeter G."/>
            <person name="Brambilla E."/>
            <person name="Klenk H.-P."/>
            <person name="Eisen J.A."/>
        </authorList>
    </citation>
    <scope>NUCLEOTIDE SEQUENCE [LARGE SCALE GENOMIC DNA]</scope>
    <source>
        <strain evidence="3">DSM 21211 / LMG 22137 / NRRL B-23946 / LB-34</strain>
    </source>
</reference>
<dbReference type="Pfam" id="PF03551">
    <property type="entry name" value="PadR"/>
    <property type="match status" value="1"/>
</dbReference>
<gene>
    <name evidence="2" type="ordered locus">Deima_2624</name>
</gene>
<keyword evidence="3" id="KW-1185">Reference proteome</keyword>
<evidence type="ECO:0000313" key="2">
    <source>
        <dbReference type="EMBL" id="ADV68257.1"/>
    </source>
</evidence>
<dbReference type="AlphaFoldDB" id="E8UB18"/>
<dbReference type="SUPFAM" id="SSF46785">
    <property type="entry name" value="Winged helix' DNA-binding domain"/>
    <property type="match status" value="1"/>
</dbReference>
<dbReference type="InterPro" id="IPR036390">
    <property type="entry name" value="WH_DNA-bd_sf"/>
</dbReference>
<dbReference type="PANTHER" id="PTHR33169:SF14">
    <property type="entry name" value="TRANSCRIPTIONAL REGULATOR RV3488"/>
    <property type="match status" value="1"/>
</dbReference>
<evidence type="ECO:0000313" key="3">
    <source>
        <dbReference type="Proteomes" id="UP000008635"/>
    </source>
</evidence>
<dbReference type="HOGENOM" id="CLU_063440_3_3_0"/>
<dbReference type="OrthoDB" id="9808017at2"/>
<dbReference type="RefSeq" id="WP_013557761.1">
    <property type="nucleotide sequence ID" value="NC_014958.1"/>
</dbReference>